<dbReference type="EMBL" id="JBHSIU010000009">
    <property type="protein sequence ID" value="MFC4997403.1"/>
    <property type="molecule type" value="Genomic_DNA"/>
</dbReference>
<dbReference type="SUPFAM" id="SSF55073">
    <property type="entry name" value="Nucleotide cyclase"/>
    <property type="match status" value="1"/>
</dbReference>
<comment type="caution">
    <text evidence="2">The sequence shown here is derived from an EMBL/GenBank/DDBJ whole genome shotgun (WGS) entry which is preliminary data.</text>
</comment>
<dbReference type="PROSITE" id="PS50887">
    <property type="entry name" value="GGDEF"/>
    <property type="match status" value="1"/>
</dbReference>
<dbReference type="Gene3D" id="3.30.70.270">
    <property type="match status" value="1"/>
</dbReference>
<name>A0ABV9VM71_9ACTN</name>
<gene>
    <name evidence="2" type="ORF">ACFPIJ_06165</name>
</gene>
<dbReference type="RefSeq" id="WP_380113622.1">
    <property type="nucleotide sequence ID" value="NZ_JBHSIU010000009.1"/>
</dbReference>
<evidence type="ECO:0000313" key="2">
    <source>
        <dbReference type="EMBL" id="MFC4997403.1"/>
    </source>
</evidence>
<dbReference type="InterPro" id="IPR050469">
    <property type="entry name" value="Diguanylate_Cyclase"/>
</dbReference>
<sequence length="146" mass="16197">MPDARLPIPLWPFGPFQPLTLQVHELTVHGRNSEALALADRLEHVVGLLGDDRSVGMIRQGRLYALISLGRLHFLRADLPTAARIGERIRDVVTGRDWNQVAFGLRVTLSIGVAALHDGMDGRELYDRADRNLYAAKRGGRNRVAA</sequence>
<evidence type="ECO:0000313" key="3">
    <source>
        <dbReference type="Proteomes" id="UP001595912"/>
    </source>
</evidence>
<protein>
    <submittedName>
        <fullName evidence="2">GGDEF domain-containing protein</fullName>
    </submittedName>
</protein>
<organism evidence="2 3">
    <name type="scientific">Dactylosporangium cerinum</name>
    <dbReference type="NCBI Taxonomy" id="1434730"/>
    <lineage>
        <taxon>Bacteria</taxon>
        <taxon>Bacillati</taxon>
        <taxon>Actinomycetota</taxon>
        <taxon>Actinomycetes</taxon>
        <taxon>Micromonosporales</taxon>
        <taxon>Micromonosporaceae</taxon>
        <taxon>Dactylosporangium</taxon>
    </lineage>
</organism>
<dbReference type="InterPro" id="IPR043128">
    <property type="entry name" value="Rev_trsase/Diguanyl_cyclase"/>
</dbReference>
<dbReference type="Pfam" id="PF00990">
    <property type="entry name" value="GGDEF"/>
    <property type="match status" value="1"/>
</dbReference>
<evidence type="ECO:0000259" key="1">
    <source>
        <dbReference type="PROSITE" id="PS50887"/>
    </source>
</evidence>
<reference evidence="3" key="1">
    <citation type="journal article" date="2019" name="Int. J. Syst. Evol. Microbiol.">
        <title>The Global Catalogue of Microorganisms (GCM) 10K type strain sequencing project: providing services to taxonomists for standard genome sequencing and annotation.</title>
        <authorList>
            <consortium name="The Broad Institute Genomics Platform"/>
            <consortium name="The Broad Institute Genome Sequencing Center for Infectious Disease"/>
            <person name="Wu L."/>
            <person name="Ma J."/>
        </authorList>
    </citation>
    <scope>NUCLEOTIDE SEQUENCE [LARGE SCALE GENOMIC DNA]</scope>
    <source>
        <strain evidence="3">CGMCC 4.7152</strain>
    </source>
</reference>
<dbReference type="PANTHER" id="PTHR45138:SF9">
    <property type="entry name" value="DIGUANYLATE CYCLASE DGCM-RELATED"/>
    <property type="match status" value="1"/>
</dbReference>
<feature type="domain" description="GGDEF" evidence="1">
    <location>
        <begin position="14"/>
        <end position="146"/>
    </location>
</feature>
<accession>A0ABV9VM71</accession>
<keyword evidence="3" id="KW-1185">Reference proteome</keyword>
<dbReference type="Proteomes" id="UP001595912">
    <property type="component" value="Unassembled WGS sequence"/>
</dbReference>
<dbReference type="PANTHER" id="PTHR45138">
    <property type="entry name" value="REGULATORY COMPONENTS OF SENSORY TRANSDUCTION SYSTEM"/>
    <property type="match status" value="1"/>
</dbReference>
<proteinExistence type="predicted"/>
<dbReference type="InterPro" id="IPR000160">
    <property type="entry name" value="GGDEF_dom"/>
</dbReference>
<dbReference type="InterPro" id="IPR029787">
    <property type="entry name" value="Nucleotide_cyclase"/>
</dbReference>